<keyword evidence="2" id="KW-1185">Reference proteome</keyword>
<dbReference type="RefSeq" id="WP_220105271.1">
    <property type="nucleotide sequence ID" value="NZ_JAHZSS010000026.1"/>
</dbReference>
<organism evidence="1 2">
    <name type="scientific">Neiella holothuriorum</name>
    <dbReference type="NCBI Taxonomy" id="2870530"/>
    <lineage>
        <taxon>Bacteria</taxon>
        <taxon>Pseudomonadati</taxon>
        <taxon>Pseudomonadota</taxon>
        <taxon>Gammaproteobacteria</taxon>
        <taxon>Alteromonadales</taxon>
        <taxon>Echinimonadaceae</taxon>
        <taxon>Neiella</taxon>
    </lineage>
</organism>
<dbReference type="Proteomes" id="UP001166251">
    <property type="component" value="Unassembled WGS sequence"/>
</dbReference>
<dbReference type="SUPFAM" id="SSF52151">
    <property type="entry name" value="FabD/lysophospholipase-like"/>
    <property type="match status" value="1"/>
</dbReference>
<proteinExistence type="predicted"/>
<comment type="caution">
    <text evidence="1">The sequence shown here is derived from an EMBL/GenBank/DDBJ whole genome shotgun (WGS) entry which is preliminary data.</text>
</comment>
<name>A0ABS7EJY1_9GAMM</name>
<protein>
    <recommendedName>
        <fullName evidence="3">Alpha/beta hydrolase</fullName>
    </recommendedName>
</protein>
<reference evidence="1" key="1">
    <citation type="submission" date="2021-07" db="EMBL/GenBank/DDBJ databases">
        <title>Neiella marina sp. nov., isolated from the intestinal content of sea cucumber Apostichopus japonicus.</title>
        <authorList>
            <person name="Bai X."/>
        </authorList>
    </citation>
    <scope>NUCLEOTIDE SEQUENCE</scope>
    <source>
        <strain evidence="1">126</strain>
    </source>
</reference>
<dbReference type="InterPro" id="IPR016035">
    <property type="entry name" value="Acyl_Trfase/lysoPLipase"/>
</dbReference>
<evidence type="ECO:0008006" key="3">
    <source>
        <dbReference type="Google" id="ProtNLM"/>
    </source>
</evidence>
<evidence type="ECO:0000313" key="1">
    <source>
        <dbReference type="EMBL" id="MBW8192649.1"/>
    </source>
</evidence>
<sequence length="368" mass="41090">MTPISNNKQVPVTLLAGREAYQKIAANGLAANDISALLGASGGPKWFILSAIDQYLAGEFFADRQQPLDLLGTSAGGWRFACYCQQQPAEATRRFVEHYANTVYSAQANANEITTKAIALVDELLGEHGSEQILSHPSFRLHMVVCRGKHLAASGNKHRQMLALAAAATLNGIHRNLLSLSFERILLHNSKRSQSVQSPFLQLNDFPTRNFQLNQHNLRAGLLATGAIPLVIHPQRHLQGPGEGYYYDGGIVDYHFDLNIKTQGIVLYPHFYSGITPGWFDKSLTWRKAQADNYRNVLLVAPSANFVSQLPHGKISDRNDFKTMAPAQRIPYWQQIISEGQRIADFFAERVVKQDWLDYIQPMDAPPR</sequence>
<evidence type="ECO:0000313" key="2">
    <source>
        <dbReference type="Proteomes" id="UP001166251"/>
    </source>
</evidence>
<dbReference type="EMBL" id="JAHZSS010000026">
    <property type="protein sequence ID" value="MBW8192649.1"/>
    <property type="molecule type" value="Genomic_DNA"/>
</dbReference>
<gene>
    <name evidence="1" type="ORF">K0504_16545</name>
</gene>
<accession>A0ABS7EJY1</accession>